<evidence type="ECO:0000313" key="1">
    <source>
        <dbReference type="EMBL" id="AMN31340.1"/>
    </source>
</evidence>
<dbReference type="Gene3D" id="1.10.10.1190">
    <property type="entry name" value="Antirestriction protein ArdA, domain 3"/>
    <property type="match status" value="1"/>
</dbReference>
<reference evidence="1 2" key="1">
    <citation type="journal article" date="2016" name="PLoS ONE">
        <title>Plasmid Characterization and Chromosome Analysis of Two netF+ Clostridium perfringens Isolates Associated with Foal and Canine Necrotizing Enteritis.</title>
        <authorList>
            <person name="Mehdizadeh Gohari I."/>
            <person name="Kropinski A.M."/>
            <person name="Weese S.J."/>
            <person name="Parreira V.R."/>
            <person name="Whitehead A.E."/>
            <person name="Boerlin P."/>
            <person name="Prescott J.F."/>
        </authorList>
    </citation>
    <scope>NUCLEOTIDE SEQUENCE [LARGE SCALE GENOMIC DNA]</scope>
    <source>
        <strain evidence="1 2">JP838</strain>
        <plasmid evidence="2">Plasmid pJFP838A</plasmid>
    </source>
</reference>
<dbReference type="OrthoDB" id="944647at2"/>
<organism evidence="1 2">
    <name type="scientific">Clostridium perfringens</name>
    <dbReference type="NCBI Taxonomy" id="1502"/>
    <lineage>
        <taxon>Bacteria</taxon>
        <taxon>Bacillati</taxon>
        <taxon>Bacillota</taxon>
        <taxon>Clostridia</taxon>
        <taxon>Eubacteriales</taxon>
        <taxon>Clostridiaceae</taxon>
        <taxon>Clostridium</taxon>
    </lineage>
</organism>
<dbReference type="PATRIC" id="fig|1502.177.peg.3635"/>
<dbReference type="EMBL" id="CP013615">
    <property type="protein sequence ID" value="AMN31340.1"/>
    <property type="molecule type" value="Genomic_DNA"/>
</dbReference>
<proteinExistence type="predicted"/>
<dbReference type="InterPro" id="IPR009899">
    <property type="entry name" value="ArdA"/>
</dbReference>
<name>A0A140GS31_CLOPF</name>
<accession>A0A140GS31</accession>
<dbReference type="Proteomes" id="UP000070260">
    <property type="component" value="Plasmid pJFP838A"/>
</dbReference>
<keyword evidence="1" id="KW-0614">Plasmid</keyword>
<dbReference type="InterPro" id="IPR041893">
    <property type="entry name" value="ArdA_dom3"/>
</dbReference>
<sequence>MQNKEFTIKIFVKRILEADGDWITLPMQEKDLKEAINKAVGENDFIISSIENNYPDIFYINEYSNIYALNQFLLRVYNADECDKRLLLSLYSFFDEEVEYVDKALRNLSSIDFLENVEDDKDETLGECLANSGFIGEIPSNLKEYINYEAIGRDYYCSGFKYIKSLKTAIRQNKGFGE</sequence>
<evidence type="ECO:0008006" key="3">
    <source>
        <dbReference type="Google" id="ProtNLM"/>
    </source>
</evidence>
<protein>
    <recommendedName>
        <fullName evidence="3">Antirestriction protein ArdA</fullName>
    </recommendedName>
</protein>
<geneLocation type="plasmid" evidence="1 2">
    <name>pJFP838A</name>
</geneLocation>
<evidence type="ECO:0000313" key="2">
    <source>
        <dbReference type="Proteomes" id="UP000070260"/>
    </source>
</evidence>
<dbReference type="RefSeq" id="WP_061429917.1">
    <property type="nucleotide sequence ID" value="NZ_CATNZX010000001.1"/>
</dbReference>
<dbReference type="Pfam" id="PF07275">
    <property type="entry name" value="ArdA"/>
    <property type="match status" value="1"/>
</dbReference>
<dbReference type="AlphaFoldDB" id="A0A140GS31"/>
<gene>
    <name evidence="1" type="ORF">JFP838_pA0424</name>
</gene>